<dbReference type="STRING" id="477974.Daud_0106"/>
<dbReference type="eggNOG" id="COG1880">
    <property type="taxonomic scope" value="Bacteria"/>
</dbReference>
<dbReference type="GO" id="GO:0019385">
    <property type="term" value="P:methanogenesis, from acetate"/>
    <property type="evidence" value="ECO:0007669"/>
    <property type="project" value="InterPro"/>
</dbReference>
<dbReference type="InterPro" id="IPR029035">
    <property type="entry name" value="DHS-like_NAD/FAD-binding_dom"/>
</dbReference>
<evidence type="ECO:0000313" key="1">
    <source>
        <dbReference type="EMBL" id="ACA58674.1"/>
    </source>
</evidence>
<dbReference type="Gene3D" id="3.40.50.1220">
    <property type="entry name" value="TPP-binding domain"/>
    <property type="match status" value="1"/>
</dbReference>
<reference evidence="1 2" key="2">
    <citation type="journal article" date="2008" name="Science">
        <title>Environmental genomics reveals a single-species ecosystem deep within Earth.</title>
        <authorList>
            <person name="Chivian D."/>
            <person name="Brodie E.L."/>
            <person name="Alm E.J."/>
            <person name="Culley D.E."/>
            <person name="Dehal P.S."/>
            <person name="Desantis T.Z."/>
            <person name="Gihring T.M."/>
            <person name="Lapidus A."/>
            <person name="Lin L.H."/>
            <person name="Lowry S.R."/>
            <person name="Moser D.P."/>
            <person name="Richardson P.M."/>
            <person name="Southam G."/>
            <person name="Wanger G."/>
            <person name="Pratt L.M."/>
            <person name="Andersen G.L."/>
            <person name="Hazen T.C."/>
            <person name="Brockman F.J."/>
            <person name="Arkin A.P."/>
            <person name="Onstott T.C."/>
        </authorList>
    </citation>
    <scope>NUCLEOTIDE SEQUENCE [LARGE SCALE GENOMIC DNA]</scope>
    <source>
        <strain evidence="1 2">MP104C</strain>
    </source>
</reference>
<evidence type="ECO:0000313" key="2">
    <source>
        <dbReference type="Proteomes" id="UP000008544"/>
    </source>
</evidence>
<dbReference type="NCBIfam" id="TIGR00315">
    <property type="entry name" value="cdhB"/>
    <property type="match status" value="1"/>
</dbReference>
<keyword evidence="2" id="KW-1185">Reference proteome</keyword>
<dbReference type="HOGENOM" id="CLU_123700_0_0_9"/>
<sequence length="184" mass="20767">MPRGEFLFVPYYTVNTLTGTKAAQVVSDPVEAAEIIDRARNPLYILGPEAITAAVGEKLLLEYVLEIVKASSILTCATAHVKKKMLEFGKKPDCVYDIIEIIHFLKMPDWQGVRGRGPHDLVLFTGIRCDLAERGLATLKHFAPHLKTFAVCRRGHPNADYTTPVIPRMEKWRDYLEEIIKGLY</sequence>
<dbReference type="Proteomes" id="UP000008544">
    <property type="component" value="Chromosome"/>
</dbReference>
<name>B1I1E9_DESAP</name>
<dbReference type="EMBL" id="CP000860">
    <property type="protein sequence ID" value="ACA58674.1"/>
    <property type="molecule type" value="Genomic_DNA"/>
</dbReference>
<dbReference type="InterPro" id="IPR003704">
    <property type="entry name" value="CdhB"/>
</dbReference>
<dbReference type="KEGG" id="dau:Daud_0106"/>
<accession>B1I1E9</accession>
<gene>
    <name evidence="1" type="ordered locus">Daud_0106</name>
</gene>
<reference evidence="2" key="1">
    <citation type="submission" date="2007-10" db="EMBL/GenBank/DDBJ databases">
        <title>Complete sequence of chromosome of Desulforudis audaxviator MP104C.</title>
        <authorList>
            <person name="Copeland A."/>
            <person name="Lucas S."/>
            <person name="Lapidus A."/>
            <person name="Barry K."/>
            <person name="Glavina del Rio T."/>
            <person name="Dalin E."/>
            <person name="Tice H."/>
            <person name="Bruce D."/>
            <person name="Pitluck S."/>
            <person name="Lowry S.R."/>
            <person name="Larimer F."/>
            <person name="Land M.L."/>
            <person name="Hauser L."/>
            <person name="Kyrpides N."/>
            <person name="Ivanova N.N."/>
            <person name="Richardson P."/>
        </authorList>
    </citation>
    <scope>NUCLEOTIDE SEQUENCE [LARGE SCALE GENOMIC DNA]</scope>
    <source>
        <strain evidence="2">MP104C</strain>
    </source>
</reference>
<proteinExistence type="predicted"/>
<dbReference type="Pfam" id="PF02552">
    <property type="entry name" value="CO_dh"/>
    <property type="match status" value="1"/>
</dbReference>
<dbReference type="SUPFAM" id="SSF52467">
    <property type="entry name" value="DHS-like NAD/FAD-binding domain"/>
    <property type="match status" value="1"/>
</dbReference>
<organism evidence="1 2">
    <name type="scientific">Desulforudis audaxviator (strain MP104C)</name>
    <dbReference type="NCBI Taxonomy" id="477974"/>
    <lineage>
        <taxon>Bacteria</taxon>
        <taxon>Bacillati</taxon>
        <taxon>Bacillota</taxon>
        <taxon>Clostridia</taxon>
        <taxon>Thermoanaerobacterales</taxon>
        <taxon>Candidatus Desulforudaceae</taxon>
        <taxon>Candidatus Desulforudis</taxon>
    </lineage>
</organism>
<dbReference type="AlphaFoldDB" id="B1I1E9"/>
<protein>
    <submittedName>
        <fullName evidence="1">CO dehydrogenase/acetyl-CoA synthase complex, epsilon subunit</fullName>
    </submittedName>
</protein>
<dbReference type="RefSeq" id="WP_012301268.1">
    <property type="nucleotide sequence ID" value="NC_010424.1"/>
</dbReference>